<keyword evidence="2" id="KW-1185">Reference proteome</keyword>
<dbReference type="SUPFAM" id="SSF52540">
    <property type="entry name" value="P-loop containing nucleoside triphosphate hydrolases"/>
    <property type="match status" value="1"/>
</dbReference>
<evidence type="ECO:0008006" key="3">
    <source>
        <dbReference type="Google" id="ProtNLM"/>
    </source>
</evidence>
<accession>A0ABP3DSB7</accession>
<dbReference type="Proteomes" id="UP001501176">
    <property type="component" value="Unassembled WGS sequence"/>
</dbReference>
<dbReference type="EMBL" id="BAAAFN010000019">
    <property type="protein sequence ID" value="GAA0237356.1"/>
    <property type="molecule type" value="Genomic_DNA"/>
</dbReference>
<reference evidence="2" key="1">
    <citation type="journal article" date="2019" name="Int. J. Syst. Evol. Microbiol.">
        <title>The Global Catalogue of Microorganisms (GCM) 10K type strain sequencing project: providing services to taxonomists for standard genome sequencing and annotation.</title>
        <authorList>
            <consortium name="The Broad Institute Genomics Platform"/>
            <consortium name="The Broad Institute Genome Sequencing Center for Infectious Disease"/>
            <person name="Wu L."/>
            <person name="Ma J."/>
        </authorList>
    </citation>
    <scope>NUCLEOTIDE SEQUENCE [LARGE SCALE GENOMIC DNA]</scope>
    <source>
        <strain evidence="2">JCM 16240</strain>
    </source>
</reference>
<dbReference type="InterPro" id="IPR027417">
    <property type="entry name" value="P-loop_NTPase"/>
</dbReference>
<name>A0ABP3DSB7_9BURK</name>
<dbReference type="Gene3D" id="3.40.50.300">
    <property type="entry name" value="P-loop containing nucleotide triphosphate hydrolases"/>
    <property type="match status" value="1"/>
</dbReference>
<evidence type="ECO:0000313" key="1">
    <source>
        <dbReference type="EMBL" id="GAA0237356.1"/>
    </source>
</evidence>
<organism evidence="1 2">
    <name type="scientific">Castellaniella daejeonensis</name>
    <dbReference type="NCBI Taxonomy" id="659013"/>
    <lineage>
        <taxon>Bacteria</taxon>
        <taxon>Pseudomonadati</taxon>
        <taxon>Pseudomonadota</taxon>
        <taxon>Betaproteobacteria</taxon>
        <taxon>Burkholderiales</taxon>
        <taxon>Alcaligenaceae</taxon>
        <taxon>Castellaniella</taxon>
    </lineage>
</organism>
<gene>
    <name evidence="1" type="ORF">GCM10009125_27840</name>
</gene>
<comment type="caution">
    <text evidence="1">The sequence shown here is derived from an EMBL/GenBank/DDBJ whole genome shotgun (WGS) entry which is preliminary data.</text>
</comment>
<proteinExistence type="predicted"/>
<protein>
    <recommendedName>
        <fullName evidence="3">Pilus assembly protein CpaE</fullName>
    </recommendedName>
</protein>
<sequence>MTMDGSVTPAAQFLAFLQDQEACGRLAALLADYGVLTCTGLQQDASTGDLPGPGAPRLIFIDFDLNPETEEGQRHLMRARRLCQYATGRFPQAQRVALIRYSIGMLTVEALRAGVSDCLDLSDEPDARKTLNRLMDAPMVRAPGGPVRSRSVLLLGARQGMGVTTLATHLAELCQAHLVKAQADPRRGSVQAPLRASPARAASVCLLDLGLPTRDGLLYFGVPEGFHFLDAVNNLHRLDDTLLDSALPHGAQGLGILSFPQDLDAMRDVTHKDGLALFDRLHDFFRYLVVDAGGLDNLPFIVSLCGAADEIWMVTDQSLGGMLSLAECLSVLRAQGVDTQRLQLVVNRYDSRYGLSASQIAEKFDIELLDILPDCTLALWNHLNRGVRLTQSAPRNPYVQAVRRLSDRLLQPSAATSPAGLHAWWDGLKAKCLR</sequence>
<evidence type="ECO:0000313" key="2">
    <source>
        <dbReference type="Proteomes" id="UP001501176"/>
    </source>
</evidence>